<sequence length="113" mass="12648">LQYLWNVDEAHNMALKAELQMKKHDYPRRNAFESSYSAANKGKAPETSGQFQQKSPGSGSNTRQAVTVITTGKDAPRNTNPYVKPIEDKCYRCGKPGRCSNNCPERKTVNLVE</sequence>
<feature type="compositionally biased region" description="Polar residues" evidence="2">
    <location>
        <begin position="47"/>
        <end position="70"/>
    </location>
</feature>
<gene>
    <name evidence="5" type="ORF">CFOL_v3_29907</name>
</gene>
<comment type="caution">
    <text evidence="5">The sequence shown here is derived from an EMBL/GenBank/DDBJ whole genome shotgun (WGS) entry which is preliminary data.</text>
</comment>
<organism evidence="5 6">
    <name type="scientific">Cephalotus follicularis</name>
    <name type="common">Albany pitcher plant</name>
    <dbReference type="NCBI Taxonomy" id="3775"/>
    <lineage>
        <taxon>Eukaryota</taxon>
        <taxon>Viridiplantae</taxon>
        <taxon>Streptophyta</taxon>
        <taxon>Embryophyta</taxon>
        <taxon>Tracheophyta</taxon>
        <taxon>Spermatophyta</taxon>
        <taxon>Magnoliopsida</taxon>
        <taxon>eudicotyledons</taxon>
        <taxon>Gunneridae</taxon>
        <taxon>Pentapetalae</taxon>
        <taxon>rosids</taxon>
        <taxon>fabids</taxon>
        <taxon>Oxalidales</taxon>
        <taxon>Cephalotaceae</taxon>
        <taxon>Cephalotus</taxon>
    </lineage>
</organism>
<feature type="domain" description="CCHC-type" evidence="3">
    <location>
        <begin position="89"/>
        <end position="105"/>
    </location>
</feature>
<evidence type="ECO:0000259" key="4">
    <source>
        <dbReference type="PROSITE" id="PS51379"/>
    </source>
</evidence>
<accession>A0A1Q3D1X1</accession>
<keyword evidence="1" id="KW-0863">Zinc-finger</keyword>
<reference evidence="6" key="1">
    <citation type="submission" date="2016-04" db="EMBL/GenBank/DDBJ databases">
        <title>Cephalotus genome sequencing.</title>
        <authorList>
            <person name="Fukushima K."/>
            <person name="Hasebe M."/>
            <person name="Fang X."/>
        </authorList>
    </citation>
    <scope>NUCLEOTIDE SEQUENCE [LARGE SCALE GENOMIC DNA]</scope>
    <source>
        <strain evidence="6">cv. St1</strain>
    </source>
</reference>
<dbReference type="Gene3D" id="4.10.60.10">
    <property type="entry name" value="Zinc finger, CCHC-type"/>
    <property type="match status" value="1"/>
</dbReference>
<dbReference type="InterPro" id="IPR036875">
    <property type="entry name" value="Znf_CCHC_sf"/>
</dbReference>
<keyword evidence="6" id="KW-1185">Reference proteome</keyword>
<name>A0A1Q3D1X1_CEPFO</name>
<evidence type="ECO:0000256" key="1">
    <source>
        <dbReference type="PROSITE-ProRule" id="PRU00047"/>
    </source>
</evidence>
<dbReference type="Proteomes" id="UP000187406">
    <property type="component" value="Unassembled WGS sequence"/>
</dbReference>
<evidence type="ECO:0000256" key="2">
    <source>
        <dbReference type="SAM" id="MobiDB-lite"/>
    </source>
</evidence>
<proteinExistence type="predicted"/>
<evidence type="ECO:0000259" key="3">
    <source>
        <dbReference type="PROSITE" id="PS50158"/>
    </source>
</evidence>
<evidence type="ECO:0000313" key="5">
    <source>
        <dbReference type="EMBL" id="GAV86477.1"/>
    </source>
</evidence>
<dbReference type="AlphaFoldDB" id="A0A1Q3D1X1"/>
<dbReference type="PROSITE" id="PS50158">
    <property type="entry name" value="ZF_CCHC"/>
    <property type="match status" value="1"/>
</dbReference>
<dbReference type="InterPro" id="IPR017896">
    <property type="entry name" value="4Fe4S_Fe-S-bd"/>
</dbReference>
<evidence type="ECO:0008006" key="7">
    <source>
        <dbReference type="Google" id="ProtNLM"/>
    </source>
</evidence>
<feature type="non-terminal residue" evidence="5">
    <location>
        <position position="1"/>
    </location>
</feature>
<feature type="region of interest" description="Disordered" evidence="2">
    <location>
        <begin position="32"/>
        <end position="81"/>
    </location>
</feature>
<evidence type="ECO:0000313" key="6">
    <source>
        <dbReference type="Proteomes" id="UP000187406"/>
    </source>
</evidence>
<dbReference type="InterPro" id="IPR001878">
    <property type="entry name" value="Znf_CCHC"/>
</dbReference>
<dbReference type="GO" id="GO:0008270">
    <property type="term" value="F:zinc ion binding"/>
    <property type="evidence" value="ECO:0007669"/>
    <property type="project" value="UniProtKB-KW"/>
</dbReference>
<dbReference type="PROSITE" id="PS51379">
    <property type="entry name" value="4FE4S_FER_2"/>
    <property type="match status" value="1"/>
</dbReference>
<feature type="non-terminal residue" evidence="5">
    <location>
        <position position="113"/>
    </location>
</feature>
<feature type="domain" description="4Fe-4S ferredoxin-type" evidence="4">
    <location>
        <begin position="79"/>
        <end position="113"/>
    </location>
</feature>
<dbReference type="InParanoid" id="A0A1Q3D1X1"/>
<dbReference type="EMBL" id="BDDD01003918">
    <property type="protein sequence ID" value="GAV86477.1"/>
    <property type="molecule type" value="Genomic_DNA"/>
</dbReference>
<protein>
    <recommendedName>
        <fullName evidence="7">CCHC-type domain-containing protein</fullName>
    </recommendedName>
</protein>
<dbReference type="OrthoDB" id="1750389at2759"/>
<keyword evidence="1" id="KW-0862">Zinc</keyword>
<keyword evidence="1" id="KW-0479">Metal-binding</keyword>
<dbReference type="GO" id="GO:0003676">
    <property type="term" value="F:nucleic acid binding"/>
    <property type="evidence" value="ECO:0007669"/>
    <property type="project" value="InterPro"/>
</dbReference>
<dbReference type="SUPFAM" id="SSF57756">
    <property type="entry name" value="Retrovirus zinc finger-like domains"/>
    <property type="match status" value="1"/>
</dbReference>